<comment type="caution">
    <text evidence="9">The sequence shown here is derived from an EMBL/GenBank/DDBJ whole genome shotgun (WGS) entry which is preliminary data.</text>
</comment>
<evidence type="ECO:0000256" key="1">
    <source>
        <dbReference type="ARBA" id="ARBA00004651"/>
    </source>
</evidence>
<evidence type="ECO:0000256" key="6">
    <source>
        <dbReference type="ARBA" id="ARBA00023136"/>
    </source>
</evidence>
<keyword evidence="6 7" id="KW-0472">Membrane</keyword>
<name>A0A934SIL9_9MICO</name>
<sequence>MRDSVGMKTFRTVTVVVLGLFVIVPLYVMVTSALKPLQDVTGQFTWWPTHLTIQPFIDIWKTVPLGTYFLNSLIVSLSASVLSVIVAIFASYAVSRWKFRGRTVFTTTILSTQMFPGVLFLLPLYLIFININQNFGIQLVGTRPGLIITYLTFTLPFSIWMLSGYFDNIPRELDEAAKVDGASALTTLFRVVLPVARPGVVAVLVYSFMTAWGEVLFASVLTTQDSRTLAVGLGEYSTEVNVYWNQIMAASLVVSIPVVVGFLLLQRSFVAGLSAGAVK</sequence>
<dbReference type="GO" id="GO:0005886">
    <property type="term" value="C:plasma membrane"/>
    <property type="evidence" value="ECO:0007669"/>
    <property type="project" value="UniProtKB-SubCell"/>
</dbReference>
<accession>A0A934SIL9</accession>
<dbReference type="Gene3D" id="1.10.3720.10">
    <property type="entry name" value="MetI-like"/>
    <property type="match status" value="1"/>
</dbReference>
<dbReference type="PROSITE" id="PS50928">
    <property type="entry name" value="ABC_TM1"/>
    <property type="match status" value="1"/>
</dbReference>
<reference evidence="9" key="1">
    <citation type="submission" date="2021-01" db="EMBL/GenBank/DDBJ databases">
        <title>Lacisediminihabitans sp. nov. strain G11-30, isolated from Antarctic Soil.</title>
        <authorList>
            <person name="Li J."/>
        </authorList>
    </citation>
    <scope>NUCLEOTIDE SEQUENCE</scope>
    <source>
        <strain evidence="9">G11-30</strain>
    </source>
</reference>
<evidence type="ECO:0000256" key="4">
    <source>
        <dbReference type="ARBA" id="ARBA00022692"/>
    </source>
</evidence>
<keyword evidence="4 7" id="KW-0812">Transmembrane</keyword>
<dbReference type="AlphaFoldDB" id="A0A934SIL9"/>
<feature type="transmembrane region" description="Helical" evidence="7">
    <location>
        <begin position="12"/>
        <end position="30"/>
    </location>
</feature>
<keyword evidence="2 7" id="KW-0813">Transport</keyword>
<feature type="domain" description="ABC transmembrane type-1" evidence="8">
    <location>
        <begin position="69"/>
        <end position="265"/>
    </location>
</feature>
<keyword evidence="3" id="KW-1003">Cell membrane</keyword>
<evidence type="ECO:0000256" key="3">
    <source>
        <dbReference type="ARBA" id="ARBA00022475"/>
    </source>
</evidence>
<dbReference type="InterPro" id="IPR000515">
    <property type="entry name" value="MetI-like"/>
</dbReference>
<proteinExistence type="inferred from homology"/>
<dbReference type="CDD" id="cd06261">
    <property type="entry name" value="TM_PBP2"/>
    <property type="match status" value="1"/>
</dbReference>
<dbReference type="InterPro" id="IPR035906">
    <property type="entry name" value="MetI-like_sf"/>
</dbReference>
<protein>
    <submittedName>
        <fullName evidence="9">Carbohydrate ABC transporter permease</fullName>
    </submittedName>
</protein>
<organism evidence="9 10">
    <name type="scientific">Lacisediminihabitans changchengi</name>
    <dbReference type="NCBI Taxonomy" id="2787634"/>
    <lineage>
        <taxon>Bacteria</taxon>
        <taxon>Bacillati</taxon>
        <taxon>Actinomycetota</taxon>
        <taxon>Actinomycetes</taxon>
        <taxon>Micrococcales</taxon>
        <taxon>Microbacteriaceae</taxon>
        <taxon>Lacisediminihabitans</taxon>
    </lineage>
</organism>
<keyword evidence="10" id="KW-1185">Reference proteome</keyword>
<dbReference type="InterPro" id="IPR050901">
    <property type="entry name" value="BP-dep_ABC_trans_perm"/>
</dbReference>
<evidence type="ECO:0000313" key="10">
    <source>
        <dbReference type="Proteomes" id="UP000636458"/>
    </source>
</evidence>
<dbReference type="PANTHER" id="PTHR32243">
    <property type="entry name" value="MALTOSE TRANSPORT SYSTEM PERMEASE-RELATED"/>
    <property type="match status" value="1"/>
</dbReference>
<evidence type="ECO:0000313" key="9">
    <source>
        <dbReference type="EMBL" id="MBK4347347.1"/>
    </source>
</evidence>
<dbReference type="SUPFAM" id="SSF161098">
    <property type="entry name" value="MetI-like"/>
    <property type="match status" value="1"/>
</dbReference>
<comment type="subcellular location">
    <subcellularLocation>
        <location evidence="1 7">Cell membrane</location>
        <topology evidence="1 7">Multi-pass membrane protein</topology>
    </subcellularLocation>
</comment>
<feature type="transmembrane region" description="Helical" evidence="7">
    <location>
        <begin position="104"/>
        <end position="127"/>
    </location>
</feature>
<evidence type="ECO:0000256" key="5">
    <source>
        <dbReference type="ARBA" id="ARBA00022989"/>
    </source>
</evidence>
<dbReference type="PANTHER" id="PTHR32243:SF18">
    <property type="entry name" value="INNER MEMBRANE ABC TRANSPORTER PERMEASE PROTEIN YCJP"/>
    <property type="match status" value="1"/>
</dbReference>
<keyword evidence="5 7" id="KW-1133">Transmembrane helix</keyword>
<feature type="transmembrane region" description="Helical" evidence="7">
    <location>
        <begin position="68"/>
        <end position="92"/>
    </location>
</feature>
<evidence type="ECO:0000259" key="8">
    <source>
        <dbReference type="PROSITE" id="PS50928"/>
    </source>
</evidence>
<evidence type="ECO:0000256" key="2">
    <source>
        <dbReference type="ARBA" id="ARBA00022448"/>
    </source>
</evidence>
<comment type="similarity">
    <text evidence="7">Belongs to the binding-protein-dependent transport system permease family.</text>
</comment>
<dbReference type="Pfam" id="PF00528">
    <property type="entry name" value="BPD_transp_1"/>
    <property type="match status" value="1"/>
</dbReference>
<evidence type="ECO:0000256" key="7">
    <source>
        <dbReference type="RuleBase" id="RU363032"/>
    </source>
</evidence>
<gene>
    <name evidence="9" type="ORF">IV501_06850</name>
</gene>
<dbReference type="Proteomes" id="UP000636458">
    <property type="component" value="Unassembled WGS sequence"/>
</dbReference>
<feature type="transmembrane region" description="Helical" evidence="7">
    <location>
        <begin position="147"/>
        <end position="166"/>
    </location>
</feature>
<dbReference type="RefSeq" id="WP_200555704.1">
    <property type="nucleotide sequence ID" value="NZ_JAEPES010000002.1"/>
</dbReference>
<dbReference type="EMBL" id="JAEPES010000002">
    <property type="protein sequence ID" value="MBK4347347.1"/>
    <property type="molecule type" value="Genomic_DNA"/>
</dbReference>
<feature type="transmembrane region" description="Helical" evidence="7">
    <location>
        <begin position="243"/>
        <end position="265"/>
    </location>
</feature>
<dbReference type="GO" id="GO:0055085">
    <property type="term" value="P:transmembrane transport"/>
    <property type="evidence" value="ECO:0007669"/>
    <property type="project" value="InterPro"/>
</dbReference>